<evidence type="ECO:0000256" key="1">
    <source>
        <dbReference type="SAM" id="SignalP"/>
    </source>
</evidence>
<evidence type="ECO:0000313" key="4">
    <source>
        <dbReference type="Proteomes" id="UP001208017"/>
    </source>
</evidence>
<feature type="signal peptide" evidence="1">
    <location>
        <begin position="1"/>
        <end position="30"/>
    </location>
</feature>
<feature type="domain" description="Ricin B lectin" evidence="2">
    <location>
        <begin position="129"/>
        <end position="277"/>
    </location>
</feature>
<name>A0ABT3X642_9BACL</name>
<accession>A0ABT3X642</accession>
<gene>
    <name evidence="3" type="ORF">OS242_20910</name>
</gene>
<dbReference type="SMART" id="SM00458">
    <property type="entry name" value="RICIN"/>
    <property type="match status" value="2"/>
</dbReference>
<evidence type="ECO:0000313" key="3">
    <source>
        <dbReference type="EMBL" id="MCX7572373.1"/>
    </source>
</evidence>
<sequence length="321" mass="36310">MEKHKFVWKGLTAFLFFCLTVLFGLGTAHAETWDPNSSYRFINVNSGKAMDVSFESNAQGENIHQWSYYGLLSQQWKIQPTGDGYYKIVNAKSGKVADVEGPSRNDGANIHQWDYVGGDNQKWSIVDYGGVYKIVNKYSGKVIDVARNSTGNDANIHQWTSLAGINSQLWKIEQIPNSSGILIDPTRYYKIKSKVNPTKVWDVYASSKDIMKIQMSDDRNGYNQMWQIVPFGPEGTFTIRARHSGKMAGALLQTNSTTYLMQQYDPNGGWDQQWTIIMVSPGYYWFKNKSTNGYVQGFGDLYTQSAYGTDGADWFTLEAVQ</sequence>
<dbReference type="Pfam" id="PF14200">
    <property type="entry name" value="RicinB_lectin_2"/>
    <property type="match status" value="2"/>
</dbReference>
<keyword evidence="4" id="KW-1185">Reference proteome</keyword>
<dbReference type="RefSeq" id="WP_267153619.1">
    <property type="nucleotide sequence ID" value="NZ_JAPMLT010000019.1"/>
</dbReference>
<comment type="caution">
    <text evidence="3">The sequence shown here is derived from an EMBL/GenBank/DDBJ whole genome shotgun (WGS) entry which is preliminary data.</text>
</comment>
<dbReference type="PROSITE" id="PS50231">
    <property type="entry name" value="RICIN_B_LECTIN"/>
    <property type="match status" value="1"/>
</dbReference>
<dbReference type="Gene3D" id="2.80.10.50">
    <property type="match status" value="4"/>
</dbReference>
<dbReference type="EMBL" id="JAPMLT010000019">
    <property type="protein sequence ID" value="MCX7572373.1"/>
    <property type="molecule type" value="Genomic_DNA"/>
</dbReference>
<evidence type="ECO:0000259" key="2">
    <source>
        <dbReference type="SMART" id="SM00458"/>
    </source>
</evidence>
<proteinExistence type="predicted"/>
<protein>
    <submittedName>
        <fullName evidence="3">RICIN domain-containing protein</fullName>
    </submittedName>
</protein>
<keyword evidence="1" id="KW-0732">Signal</keyword>
<feature type="domain" description="Ricin B lectin" evidence="2">
    <location>
        <begin position="5"/>
        <end position="126"/>
    </location>
</feature>
<feature type="chain" id="PRO_5045603524" evidence="1">
    <location>
        <begin position="31"/>
        <end position="321"/>
    </location>
</feature>
<dbReference type="Proteomes" id="UP001208017">
    <property type="component" value="Unassembled WGS sequence"/>
</dbReference>
<dbReference type="InterPro" id="IPR000772">
    <property type="entry name" value="Ricin_B_lectin"/>
</dbReference>
<dbReference type="SUPFAM" id="SSF50370">
    <property type="entry name" value="Ricin B-like lectins"/>
    <property type="match status" value="2"/>
</dbReference>
<dbReference type="CDD" id="cd00161">
    <property type="entry name" value="beta-trefoil_Ricin-like"/>
    <property type="match status" value="2"/>
</dbReference>
<organism evidence="3 4">
    <name type="scientific">Tumebacillus lacus</name>
    <dbReference type="NCBI Taxonomy" id="2995335"/>
    <lineage>
        <taxon>Bacteria</taxon>
        <taxon>Bacillati</taxon>
        <taxon>Bacillota</taxon>
        <taxon>Bacilli</taxon>
        <taxon>Bacillales</taxon>
        <taxon>Alicyclobacillaceae</taxon>
        <taxon>Tumebacillus</taxon>
    </lineage>
</organism>
<dbReference type="InterPro" id="IPR035992">
    <property type="entry name" value="Ricin_B-like_lectins"/>
</dbReference>
<reference evidence="3 4" key="1">
    <citation type="submission" date="2022-11" db="EMBL/GenBank/DDBJ databases">
        <title>Study of microbial diversity in lake waters.</title>
        <authorList>
            <person name="Zhang J."/>
        </authorList>
    </citation>
    <scope>NUCLEOTIDE SEQUENCE [LARGE SCALE GENOMIC DNA]</scope>
    <source>
        <strain evidence="3 4">DT12</strain>
    </source>
</reference>